<dbReference type="InterPro" id="IPR019587">
    <property type="entry name" value="Polyketide_cyclase/dehydratase"/>
</dbReference>
<keyword evidence="2" id="KW-1185">Reference proteome</keyword>
<dbReference type="Pfam" id="PF10604">
    <property type="entry name" value="Polyketide_cyc2"/>
    <property type="match status" value="1"/>
</dbReference>
<dbReference type="SUPFAM" id="SSF55961">
    <property type="entry name" value="Bet v1-like"/>
    <property type="match status" value="1"/>
</dbReference>
<gene>
    <name evidence="1" type="ORF">ACFQDH_01590</name>
</gene>
<protein>
    <submittedName>
        <fullName evidence="1">SRPBCC family protein</fullName>
    </submittedName>
</protein>
<comment type="caution">
    <text evidence="1">The sequence shown here is derived from an EMBL/GenBank/DDBJ whole genome shotgun (WGS) entry which is preliminary data.</text>
</comment>
<evidence type="ECO:0000313" key="1">
    <source>
        <dbReference type="EMBL" id="MFC6703993.1"/>
    </source>
</evidence>
<dbReference type="Gene3D" id="3.30.530.20">
    <property type="match status" value="1"/>
</dbReference>
<dbReference type="RefSeq" id="WP_382397829.1">
    <property type="nucleotide sequence ID" value="NZ_JBHSWH010000001.1"/>
</dbReference>
<evidence type="ECO:0000313" key="2">
    <source>
        <dbReference type="Proteomes" id="UP001596298"/>
    </source>
</evidence>
<dbReference type="CDD" id="cd07812">
    <property type="entry name" value="SRPBCC"/>
    <property type="match status" value="1"/>
</dbReference>
<organism evidence="1 2">
    <name type="scientific">Flexivirga alba</name>
    <dbReference type="NCBI Taxonomy" id="702742"/>
    <lineage>
        <taxon>Bacteria</taxon>
        <taxon>Bacillati</taxon>
        <taxon>Actinomycetota</taxon>
        <taxon>Actinomycetes</taxon>
        <taxon>Micrococcales</taxon>
        <taxon>Dermacoccaceae</taxon>
        <taxon>Flexivirga</taxon>
    </lineage>
</organism>
<dbReference type="EMBL" id="JBHSWH010000001">
    <property type="protein sequence ID" value="MFC6703993.1"/>
    <property type="molecule type" value="Genomic_DNA"/>
</dbReference>
<proteinExistence type="predicted"/>
<reference evidence="2" key="1">
    <citation type="journal article" date="2019" name="Int. J. Syst. Evol. Microbiol.">
        <title>The Global Catalogue of Microorganisms (GCM) 10K type strain sequencing project: providing services to taxonomists for standard genome sequencing and annotation.</title>
        <authorList>
            <consortium name="The Broad Institute Genomics Platform"/>
            <consortium name="The Broad Institute Genome Sequencing Center for Infectious Disease"/>
            <person name="Wu L."/>
            <person name="Ma J."/>
        </authorList>
    </citation>
    <scope>NUCLEOTIDE SEQUENCE [LARGE SCALE GENOMIC DNA]</scope>
    <source>
        <strain evidence="2">CCUG 58127</strain>
    </source>
</reference>
<sequence length="159" mass="18006">MAAAHPVPTLEDSVEIEASPEEVWEVIKDVRRLAEWSPQVESTLLKGDLALGVRFTNANRHGELTWRTHGQVVTFEPGNEMAFRIEENWVVWSFRLEKTDRDTVILTQRRDAPDGISDLSKSLTDTYLGGQEPFTAVMREGMRVTLQGIRETVLSGVRK</sequence>
<dbReference type="InterPro" id="IPR023393">
    <property type="entry name" value="START-like_dom_sf"/>
</dbReference>
<dbReference type="Proteomes" id="UP001596298">
    <property type="component" value="Unassembled WGS sequence"/>
</dbReference>
<accession>A0ABW2AAT9</accession>
<name>A0ABW2AAT9_9MICO</name>